<reference evidence="3 6" key="2">
    <citation type="submission" date="2018-08" db="EMBL/GenBank/DDBJ databases">
        <title>A genome reference for cultivated species of the human gut microbiota.</title>
        <authorList>
            <person name="Zou Y."/>
            <person name="Xue W."/>
            <person name="Luo G."/>
        </authorList>
    </citation>
    <scope>NUCLEOTIDE SEQUENCE [LARGE SCALE GENOMIC DNA]</scope>
    <source>
        <strain evidence="3 6">AM26-26AC</strain>
    </source>
</reference>
<evidence type="ECO:0000313" key="2">
    <source>
        <dbReference type="EMBL" id="QUT46547.1"/>
    </source>
</evidence>
<sequence>MKANMTTLSIYELRKTIGLWKSRKITDSTISKLLDLYLGVTAYMNDEAVYPVENFYDLGLSLKFKNARCLVEAVRQSRSFGIVPDGNVYGMKSFYSYLWKAKDAAESLPETLPEELPEKFPQADIYNYNIYNNYKSTKDIPKGNPIPAEECLEAARHFFHVINENPVQKLQIFIPLINRFQQEEGLTRGDACANLVHLVNELLVPHFAGQERFMKSGHSGRLCWLNNLLKSAHGQRLLKDAATAGRRKREQAMREMRSEQRNNHPLCEFEWTDTETGMRFYDDPIEGMVNIPDDASPRPGAGSVWNVLSNNWEGGNL</sequence>
<organism evidence="4 5">
    <name type="scientific">Bacteroides eggerthii</name>
    <dbReference type="NCBI Taxonomy" id="28111"/>
    <lineage>
        <taxon>Bacteria</taxon>
        <taxon>Pseudomonadati</taxon>
        <taxon>Bacteroidota</taxon>
        <taxon>Bacteroidia</taxon>
        <taxon>Bacteroidales</taxon>
        <taxon>Bacteroidaceae</taxon>
        <taxon>Bacteroides</taxon>
    </lineage>
</organism>
<dbReference type="Proteomes" id="UP000520291">
    <property type="component" value="Unassembled WGS sequence"/>
</dbReference>
<dbReference type="EMBL" id="CP072227">
    <property type="protein sequence ID" value="QUT46547.1"/>
    <property type="molecule type" value="Genomic_DNA"/>
</dbReference>
<dbReference type="EMBL" id="JABAGL010000003">
    <property type="protein sequence ID" value="NME85045.1"/>
    <property type="molecule type" value="Genomic_DNA"/>
</dbReference>
<dbReference type="EMBL" id="QSLA01000013">
    <property type="protein sequence ID" value="RHF07238.1"/>
    <property type="molecule type" value="Genomic_DNA"/>
</dbReference>
<dbReference type="Proteomes" id="UP000679226">
    <property type="component" value="Chromosome"/>
</dbReference>
<evidence type="ECO:0000313" key="1">
    <source>
        <dbReference type="EMBL" id="NME85045.1"/>
    </source>
</evidence>
<protein>
    <submittedName>
        <fullName evidence="4">Uncharacterized protein</fullName>
    </submittedName>
</protein>
<gene>
    <name evidence="3" type="ORF">DW701_12200</name>
    <name evidence="1" type="ORF">HF841_03240</name>
    <name evidence="2" type="ORF">INE88_03378</name>
    <name evidence="4" type="ORF">NCTC11155_01484</name>
</gene>
<name>A0A380YLT1_9BACE</name>
<proteinExistence type="predicted"/>
<evidence type="ECO:0000313" key="5">
    <source>
        <dbReference type="Proteomes" id="UP000254424"/>
    </source>
</evidence>
<reference evidence="2" key="4">
    <citation type="journal article" date="2021" name="PLoS Genet.">
        <title>Mobile Type VI secretion system loci of the gut Bacteroidales display extensive intra-ecosystem transfer, multi-species spread and geographical clustering.</title>
        <authorList>
            <person name="Garcia-Bayona L."/>
            <person name="Coyne M.J."/>
            <person name="Comstock L.E."/>
        </authorList>
    </citation>
    <scope>NUCLEOTIDE SEQUENCE</scope>
    <source>
        <strain evidence="2">CL11T00C20</strain>
    </source>
</reference>
<dbReference type="Proteomes" id="UP000283538">
    <property type="component" value="Unassembled WGS sequence"/>
</dbReference>
<dbReference type="RefSeq" id="WP_004290670.1">
    <property type="nucleotide sequence ID" value="NZ_CABKNQ010000018.1"/>
</dbReference>
<dbReference type="EMBL" id="UFSX01000001">
    <property type="protein sequence ID" value="SUV29497.1"/>
    <property type="molecule type" value="Genomic_DNA"/>
</dbReference>
<evidence type="ECO:0000313" key="6">
    <source>
        <dbReference type="Proteomes" id="UP000283538"/>
    </source>
</evidence>
<dbReference type="Proteomes" id="UP000254424">
    <property type="component" value="Unassembled WGS sequence"/>
</dbReference>
<dbReference type="KEGG" id="beg:INE88_03378"/>
<evidence type="ECO:0000313" key="3">
    <source>
        <dbReference type="EMBL" id="RHF07238.1"/>
    </source>
</evidence>
<dbReference type="GeneID" id="93071391"/>
<dbReference type="AlphaFoldDB" id="A0A380YLT1"/>
<accession>A0A380YLT1</accession>
<dbReference type="STRING" id="483216.BACEGG_02348"/>
<evidence type="ECO:0000313" key="7">
    <source>
        <dbReference type="Proteomes" id="UP000520291"/>
    </source>
</evidence>
<reference evidence="4 5" key="1">
    <citation type="submission" date="2018-06" db="EMBL/GenBank/DDBJ databases">
        <authorList>
            <consortium name="Pathogen Informatics"/>
            <person name="Doyle S."/>
        </authorList>
    </citation>
    <scope>NUCLEOTIDE SEQUENCE [LARGE SCALE GENOMIC DNA]</scope>
    <source>
        <strain evidence="4 5">NCTC11155</strain>
    </source>
</reference>
<dbReference type="OrthoDB" id="1045656at2"/>
<evidence type="ECO:0000313" key="4">
    <source>
        <dbReference type="EMBL" id="SUV29497.1"/>
    </source>
</evidence>
<reference evidence="1 7" key="3">
    <citation type="submission" date="2020-04" db="EMBL/GenBank/DDBJ databases">
        <authorList>
            <person name="Hitch T.C.A."/>
            <person name="Wylensek D."/>
            <person name="Clavel T."/>
        </authorList>
    </citation>
    <scope>NUCLEOTIDE SEQUENCE [LARGE SCALE GENOMIC DNA]</scope>
    <source>
        <strain evidence="1 7">WCA3-601-WT-5E</strain>
    </source>
</reference>